<keyword evidence="3" id="KW-1185">Reference proteome</keyword>
<feature type="transmembrane region" description="Helical" evidence="1">
    <location>
        <begin position="63"/>
        <end position="83"/>
    </location>
</feature>
<evidence type="ECO:0000313" key="3">
    <source>
        <dbReference type="Proteomes" id="UP000559256"/>
    </source>
</evidence>
<gene>
    <name evidence="2" type="ORF">D9758_005539</name>
</gene>
<reference evidence="2 3" key="1">
    <citation type="journal article" date="2020" name="ISME J.">
        <title>Uncovering the hidden diversity of litter-decomposition mechanisms in mushroom-forming fungi.</title>
        <authorList>
            <person name="Floudas D."/>
            <person name="Bentzer J."/>
            <person name="Ahren D."/>
            <person name="Johansson T."/>
            <person name="Persson P."/>
            <person name="Tunlid A."/>
        </authorList>
    </citation>
    <scope>NUCLEOTIDE SEQUENCE [LARGE SCALE GENOMIC DNA]</scope>
    <source>
        <strain evidence="2 3">CBS 291.85</strain>
    </source>
</reference>
<keyword evidence="1" id="KW-1133">Transmembrane helix</keyword>
<dbReference type="InterPro" id="IPR001938">
    <property type="entry name" value="Thaumatin"/>
</dbReference>
<dbReference type="SUPFAM" id="SSF49870">
    <property type="entry name" value="Osmotin, thaumatin-like protein"/>
    <property type="match status" value="1"/>
</dbReference>
<keyword evidence="1" id="KW-0812">Transmembrane</keyword>
<evidence type="ECO:0008006" key="4">
    <source>
        <dbReference type="Google" id="ProtNLM"/>
    </source>
</evidence>
<dbReference type="OrthoDB" id="430315at2759"/>
<evidence type="ECO:0000256" key="1">
    <source>
        <dbReference type="SAM" id="Phobius"/>
    </source>
</evidence>
<evidence type="ECO:0000313" key="2">
    <source>
        <dbReference type="EMBL" id="KAF5364579.1"/>
    </source>
</evidence>
<dbReference type="Gene3D" id="2.60.110.10">
    <property type="entry name" value="Thaumatin"/>
    <property type="match status" value="1"/>
</dbReference>
<dbReference type="Proteomes" id="UP000559256">
    <property type="component" value="Unassembled WGS sequence"/>
</dbReference>
<proteinExistence type="predicted"/>
<sequence>MMPAMIVNLVILRSQPSDDVADPSQVFKPLDSARFFLIIPGFLGTLSALFTFSHNSLHLKRLFNMKVIAVTTAALAFASSAYADHVFTLTNKCGNAVNPIIADTRCGYSPRCDDAASFTGAQPGSLGAGASTTVTIPSSWVGRIFNQNGNCGEKGESCTITEFNLDSGDQFTPQSYDISNIQGFTQSIQIGADGCDTVTCTGADCGCSNAYPVGDLSGCGNDSPVRACGAGNINFSVVFCP</sequence>
<keyword evidence="1" id="KW-0472">Membrane</keyword>
<name>A0A8H5GGE7_9AGAR</name>
<dbReference type="SMART" id="SM00205">
    <property type="entry name" value="THN"/>
    <property type="match status" value="1"/>
</dbReference>
<accession>A0A8H5GGE7</accession>
<comment type="caution">
    <text evidence="2">The sequence shown here is derived from an EMBL/GenBank/DDBJ whole genome shotgun (WGS) entry which is preliminary data.</text>
</comment>
<dbReference type="InterPro" id="IPR037176">
    <property type="entry name" value="Osmotin/thaumatin-like_sf"/>
</dbReference>
<dbReference type="EMBL" id="JAACJM010000032">
    <property type="protein sequence ID" value="KAF5364579.1"/>
    <property type="molecule type" value="Genomic_DNA"/>
</dbReference>
<protein>
    <recommendedName>
        <fullName evidence="4">Thaumatin-like protein</fullName>
    </recommendedName>
</protein>
<dbReference type="AlphaFoldDB" id="A0A8H5GGE7"/>
<feature type="transmembrane region" description="Helical" evidence="1">
    <location>
        <begin position="32"/>
        <end position="51"/>
    </location>
</feature>
<organism evidence="2 3">
    <name type="scientific">Tetrapyrgos nigripes</name>
    <dbReference type="NCBI Taxonomy" id="182062"/>
    <lineage>
        <taxon>Eukaryota</taxon>
        <taxon>Fungi</taxon>
        <taxon>Dikarya</taxon>
        <taxon>Basidiomycota</taxon>
        <taxon>Agaricomycotina</taxon>
        <taxon>Agaricomycetes</taxon>
        <taxon>Agaricomycetidae</taxon>
        <taxon>Agaricales</taxon>
        <taxon>Marasmiineae</taxon>
        <taxon>Marasmiaceae</taxon>
        <taxon>Tetrapyrgos</taxon>
    </lineage>
</organism>